<organism evidence="10">
    <name type="scientific">Candida tenuis (strain ATCC 10573 / BCRC 21748 / CBS 615 / JCM 9827 / NBRC 10315 / NRRL Y-1498 / VKM Y-70)</name>
    <name type="common">Yeast</name>
    <name type="synonym">Yamadazyma tenuis</name>
    <dbReference type="NCBI Taxonomy" id="590646"/>
    <lineage>
        <taxon>Eukaryota</taxon>
        <taxon>Fungi</taxon>
        <taxon>Dikarya</taxon>
        <taxon>Ascomycota</taxon>
        <taxon>Saccharomycotina</taxon>
        <taxon>Pichiomycetes</taxon>
        <taxon>Debaryomycetaceae</taxon>
        <taxon>Yamadazyma</taxon>
    </lineage>
</organism>
<feature type="domain" description="Aminotransferase class I/classII large" evidence="8">
    <location>
        <begin position="32"/>
        <end position="394"/>
    </location>
</feature>
<dbReference type="InterPro" id="IPR004839">
    <property type="entry name" value="Aminotransferase_I/II_large"/>
</dbReference>
<sequence length="407" mass="45820">MTSGSFYDNVPLAETDPIVVVLQKYAKDPSPKKVDLSIGVYKPEDGDIKYVFPSVKKAKTEIYNHDEGHPYHSMAGYPQFVEGAQKVVFGDDRPREGRTTSIQTISGTGAIHLGIEFVKRLGLKDFYVGVPTWGNYQGMIESEDCNVEFFNHYDKASGTADVDAVLSTIDTMPDHSVLLLQACCHNPTGADYTQDQWKQICAKLKNRHIFTFFDIAYQGFASGNKDTDAWAIRYFYDQGLEFLAAESFSKNMGLYGERLGCLHVVSKNPKNISSVHSSLVSIFRSQCSFGPLFGARIASYLFTDFKEEWDQDVLTISDRLSGLRNQILNKFKALQTPGNWEPVVRQNGLFWFSGLSKEQIEDLTESYHIYIPLNGRFNVAGFNDSNLDYIIESIDKVVRKTQTEASL</sequence>
<dbReference type="KEGG" id="cten:18249071"/>
<comment type="miscellaneous">
    <text evidence="7">In eukaryotes there are cytoplasmic, mitochondrial and chloroplastic isozymes.</text>
</comment>
<evidence type="ECO:0000256" key="7">
    <source>
        <dbReference type="RuleBase" id="RU000480"/>
    </source>
</evidence>
<dbReference type="Proteomes" id="UP000000707">
    <property type="component" value="Unassembled WGS sequence"/>
</dbReference>
<dbReference type="eggNOG" id="KOG1412">
    <property type="taxonomic scope" value="Eukaryota"/>
</dbReference>
<dbReference type="InterPro" id="IPR004838">
    <property type="entry name" value="NHTrfase_class1_PyrdxlP-BS"/>
</dbReference>
<evidence type="ECO:0000259" key="8">
    <source>
        <dbReference type="Pfam" id="PF00155"/>
    </source>
</evidence>
<evidence type="ECO:0000313" key="10">
    <source>
        <dbReference type="Proteomes" id="UP000000707"/>
    </source>
</evidence>
<dbReference type="InterPro" id="IPR015424">
    <property type="entry name" value="PyrdxlP-dep_Trfase"/>
</dbReference>
<evidence type="ECO:0000256" key="3">
    <source>
        <dbReference type="ARBA" id="ARBA00011738"/>
    </source>
</evidence>
<dbReference type="PROSITE" id="PS00105">
    <property type="entry name" value="AA_TRANSFER_CLASS_1"/>
    <property type="match status" value="1"/>
</dbReference>
<dbReference type="Gene3D" id="3.90.1150.10">
    <property type="entry name" value="Aspartate Aminotransferase, domain 1"/>
    <property type="match status" value="1"/>
</dbReference>
<dbReference type="PRINTS" id="PR00799">
    <property type="entry name" value="TRANSAMINASE"/>
</dbReference>
<dbReference type="CDD" id="cd00609">
    <property type="entry name" value="AAT_like"/>
    <property type="match status" value="1"/>
</dbReference>
<dbReference type="GO" id="GO:0006532">
    <property type="term" value="P:aspartate biosynthetic process"/>
    <property type="evidence" value="ECO:0007669"/>
    <property type="project" value="TreeGrafter"/>
</dbReference>
<comment type="subunit">
    <text evidence="3 7">Homodimer.</text>
</comment>
<comment type="catalytic activity">
    <reaction evidence="7">
        <text>L-aspartate + 2-oxoglutarate = oxaloacetate + L-glutamate</text>
        <dbReference type="Rhea" id="RHEA:21824"/>
        <dbReference type="ChEBI" id="CHEBI:16452"/>
        <dbReference type="ChEBI" id="CHEBI:16810"/>
        <dbReference type="ChEBI" id="CHEBI:29985"/>
        <dbReference type="ChEBI" id="CHEBI:29991"/>
        <dbReference type="EC" id="2.6.1.1"/>
    </reaction>
</comment>
<reference evidence="9 10" key="1">
    <citation type="journal article" date="2011" name="Proc. Natl. Acad. Sci. U.S.A.">
        <title>Comparative genomics of xylose-fermenting fungi for enhanced biofuel production.</title>
        <authorList>
            <person name="Wohlbach D.J."/>
            <person name="Kuo A."/>
            <person name="Sato T.K."/>
            <person name="Potts K.M."/>
            <person name="Salamov A.A."/>
            <person name="LaButti K.M."/>
            <person name="Sun H."/>
            <person name="Clum A."/>
            <person name="Pangilinan J.L."/>
            <person name="Lindquist E.A."/>
            <person name="Lucas S."/>
            <person name="Lapidus A."/>
            <person name="Jin M."/>
            <person name="Gunawan C."/>
            <person name="Balan V."/>
            <person name="Dale B.E."/>
            <person name="Jeffries T.W."/>
            <person name="Zinkel R."/>
            <person name="Barry K.W."/>
            <person name="Grigoriev I.V."/>
            <person name="Gasch A.P."/>
        </authorList>
    </citation>
    <scope>NUCLEOTIDE SEQUENCE [LARGE SCALE GENOMIC DNA]</scope>
    <source>
        <strain evidence="9">ATCC 10573</strain>
        <strain evidence="10">ATCC 10573 / BCRC 21748 / CBS 615 / JCM 9827 / NBRC 10315 / NRRL Y-1498 / VKM Y-70</strain>
    </source>
</reference>
<dbReference type="AlphaFoldDB" id="G3B967"/>
<dbReference type="STRING" id="590646.G3B967"/>
<keyword evidence="6" id="KW-0663">Pyridoxal phosphate</keyword>
<evidence type="ECO:0000256" key="4">
    <source>
        <dbReference type="ARBA" id="ARBA00022576"/>
    </source>
</evidence>
<comment type="cofactor">
    <cofactor evidence="1">
        <name>pyridoxal 5'-phosphate</name>
        <dbReference type="ChEBI" id="CHEBI:597326"/>
    </cofactor>
</comment>
<proteinExistence type="inferred from homology"/>
<dbReference type="GO" id="GO:0005829">
    <property type="term" value="C:cytosol"/>
    <property type="evidence" value="ECO:0007669"/>
    <property type="project" value="TreeGrafter"/>
</dbReference>
<comment type="similarity">
    <text evidence="2">Belongs to the class-I pyridoxal-phosphate-dependent aminotransferase family.</text>
</comment>
<dbReference type="Pfam" id="PF00155">
    <property type="entry name" value="Aminotran_1_2"/>
    <property type="match status" value="1"/>
</dbReference>
<dbReference type="EMBL" id="GL996527">
    <property type="protein sequence ID" value="EGV62670.1"/>
    <property type="molecule type" value="Genomic_DNA"/>
</dbReference>
<keyword evidence="5 7" id="KW-0808">Transferase</keyword>
<evidence type="ECO:0000313" key="9">
    <source>
        <dbReference type="EMBL" id="EGV62670.1"/>
    </source>
</evidence>
<keyword evidence="4 7" id="KW-0032">Aminotransferase</keyword>
<dbReference type="OrthoDB" id="6752799at2759"/>
<dbReference type="EC" id="2.6.1.1" evidence="7"/>
<evidence type="ECO:0000256" key="2">
    <source>
        <dbReference type="ARBA" id="ARBA00007441"/>
    </source>
</evidence>
<dbReference type="EMBL" id="GL996527">
    <property type="protein sequence ID" value="EGV62671.1"/>
    <property type="molecule type" value="Genomic_DNA"/>
</dbReference>
<evidence type="ECO:0000256" key="5">
    <source>
        <dbReference type="ARBA" id="ARBA00022679"/>
    </source>
</evidence>
<keyword evidence="10" id="KW-1185">Reference proteome</keyword>
<accession>G3B967</accession>
<dbReference type="PANTHER" id="PTHR11879:SF55">
    <property type="entry name" value="GLUTAMATE OXALOACETATE TRANSAMINASE 1, ISOFORM B"/>
    <property type="match status" value="1"/>
</dbReference>
<dbReference type="InterPro" id="IPR015421">
    <property type="entry name" value="PyrdxlP-dep_Trfase_major"/>
</dbReference>
<protein>
    <recommendedName>
        <fullName evidence="7">Aspartate aminotransferase</fullName>
        <ecNumber evidence="7">2.6.1.1</ecNumber>
    </recommendedName>
</protein>
<evidence type="ECO:0000256" key="1">
    <source>
        <dbReference type="ARBA" id="ARBA00001933"/>
    </source>
</evidence>
<dbReference type="InterPro" id="IPR015422">
    <property type="entry name" value="PyrdxlP-dep_Trfase_small"/>
</dbReference>
<dbReference type="SUPFAM" id="SSF53383">
    <property type="entry name" value="PLP-dependent transferases"/>
    <property type="match status" value="1"/>
</dbReference>
<dbReference type="InterPro" id="IPR000796">
    <property type="entry name" value="Asp_trans"/>
</dbReference>
<dbReference type="Gene3D" id="3.40.640.10">
    <property type="entry name" value="Type I PLP-dependent aspartate aminotransferase-like (Major domain)"/>
    <property type="match status" value="1"/>
</dbReference>
<name>G3B967_CANTC</name>
<dbReference type="GO" id="GO:0030170">
    <property type="term" value="F:pyridoxal phosphate binding"/>
    <property type="evidence" value="ECO:0007669"/>
    <property type="project" value="InterPro"/>
</dbReference>
<dbReference type="GO" id="GO:0004069">
    <property type="term" value="F:L-aspartate:2-oxoglutarate aminotransferase activity"/>
    <property type="evidence" value="ECO:0007669"/>
    <property type="project" value="UniProtKB-EC"/>
</dbReference>
<dbReference type="GeneID" id="18249071"/>
<evidence type="ECO:0000256" key="6">
    <source>
        <dbReference type="ARBA" id="ARBA00022898"/>
    </source>
</evidence>
<dbReference type="PANTHER" id="PTHR11879">
    <property type="entry name" value="ASPARTATE AMINOTRANSFERASE"/>
    <property type="match status" value="1"/>
</dbReference>
<gene>
    <name evidence="9" type="ORF">CANTEDRAFT_125019</name>
</gene>
<dbReference type="HOGENOM" id="CLU_032440_1_2_1"/>